<dbReference type="InterPro" id="IPR051311">
    <property type="entry name" value="DedA_domain"/>
</dbReference>
<evidence type="ECO:0000313" key="3">
    <source>
        <dbReference type="EMBL" id="MBC8432946.1"/>
    </source>
</evidence>
<comment type="caution">
    <text evidence="3">The sequence shown here is derived from an EMBL/GenBank/DDBJ whole genome shotgun (WGS) entry which is preliminary data.</text>
</comment>
<dbReference type="Proteomes" id="UP000605201">
    <property type="component" value="Unassembled WGS sequence"/>
</dbReference>
<gene>
    <name evidence="3" type="ORF">H8D96_13630</name>
</gene>
<name>A0A8J6NSJ5_9BACT</name>
<accession>A0A8J6NSJ5</accession>
<dbReference type="Pfam" id="PF09335">
    <property type="entry name" value="VTT_dom"/>
    <property type="match status" value="1"/>
</dbReference>
<protein>
    <submittedName>
        <fullName evidence="3">DedA family protein</fullName>
    </submittedName>
</protein>
<dbReference type="GO" id="GO:0005886">
    <property type="term" value="C:plasma membrane"/>
    <property type="evidence" value="ECO:0007669"/>
    <property type="project" value="TreeGrafter"/>
</dbReference>
<dbReference type="PANTHER" id="PTHR42709:SF11">
    <property type="entry name" value="DEDA FAMILY PROTEIN"/>
    <property type="match status" value="1"/>
</dbReference>
<sequence>MLRRLYDWVLSWAETPYGTWALFLLAFCESSFFPIPPDILLIALAVAVPKKSLKYALICSAGSVLGGCFGYLIGWQFMASIGSPIVDFYGLGAKVEYIGALYNKYDAWAVGVAGFTPIPYKVFTIAAGVFKINFSVFVLTSLVSRSARFFIVGGLIYIFGSKIKGFIEKYFNILAVAFTVLLVLGFVVIKYLLT</sequence>
<reference evidence="3 4" key="1">
    <citation type="submission" date="2020-08" db="EMBL/GenBank/DDBJ databases">
        <title>Bridging the membrane lipid divide: bacteria of the FCB group superphylum have the potential to synthesize archaeal ether lipids.</title>
        <authorList>
            <person name="Villanueva L."/>
            <person name="Von Meijenfeldt F.A.B."/>
            <person name="Westbye A.B."/>
            <person name="Yadav S."/>
            <person name="Hopmans E.C."/>
            <person name="Dutilh B.E."/>
            <person name="Sinninghe Damste J.S."/>
        </authorList>
    </citation>
    <scope>NUCLEOTIDE SEQUENCE [LARGE SCALE GENOMIC DNA]</scope>
    <source>
        <strain evidence="3">NIOZ-UU17</strain>
    </source>
</reference>
<dbReference type="EMBL" id="JACNIG010000256">
    <property type="protein sequence ID" value="MBC8432946.1"/>
    <property type="molecule type" value="Genomic_DNA"/>
</dbReference>
<dbReference type="AlphaFoldDB" id="A0A8J6NSJ5"/>
<keyword evidence="1" id="KW-0472">Membrane</keyword>
<proteinExistence type="predicted"/>
<feature type="domain" description="VTT" evidence="2">
    <location>
        <begin position="35"/>
        <end position="155"/>
    </location>
</feature>
<evidence type="ECO:0000256" key="1">
    <source>
        <dbReference type="SAM" id="Phobius"/>
    </source>
</evidence>
<feature type="transmembrane region" description="Helical" evidence="1">
    <location>
        <begin position="173"/>
        <end position="193"/>
    </location>
</feature>
<keyword evidence="1" id="KW-0812">Transmembrane</keyword>
<organism evidence="3 4">
    <name type="scientific">Candidatus Desulfatibia vada</name>
    <dbReference type="NCBI Taxonomy" id="2841696"/>
    <lineage>
        <taxon>Bacteria</taxon>
        <taxon>Pseudomonadati</taxon>
        <taxon>Thermodesulfobacteriota</taxon>
        <taxon>Desulfobacteria</taxon>
        <taxon>Desulfobacterales</taxon>
        <taxon>Desulfobacterales incertae sedis</taxon>
        <taxon>Candidatus Desulfatibia</taxon>
    </lineage>
</organism>
<feature type="transmembrane region" description="Helical" evidence="1">
    <location>
        <begin position="55"/>
        <end position="78"/>
    </location>
</feature>
<evidence type="ECO:0000259" key="2">
    <source>
        <dbReference type="Pfam" id="PF09335"/>
    </source>
</evidence>
<dbReference type="PANTHER" id="PTHR42709">
    <property type="entry name" value="ALKALINE PHOSPHATASE LIKE PROTEIN"/>
    <property type="match status" value="1"/>
</dbReference>
<dbReference type="InterPro" id="IPR032816">
    <property type="entry name" value="VTT_dom"/>
</dbReference>
<feature type="transmembrane region" description="Helical" evidence="1">
    <location>
        <begin position="20"/>
        <end position="48"/>
    </location>
</feature>
<keyword evidence="1" id="KW-1133">Transmembrane helix</keyword>
<evidence type="ECO:0000313" key="4">
    <source>
        <dbReference type="Proteomes" id="UP000605201"/>
    </source>
</evidence>